<dbReference type="OrthoDB" id="9792021at2"/>
<dbReference type="EMBL" id="MSCJ01000001">
    <property type="protein sequence ID" value="PQJ66454.1"/>
    <property type="molecule type" value="Genomic_DNA"/>
</dbReference>
<name>A0A2S7VY12_PHOAN</name>
<dbReference type="PRINTS" id="PR01021">
    <property type="entry name" value="OMPADOMAIN"/>
</dbReference>
<evidence type="ECO:0000256" key="1">
    <source>
        <dbReference type="ARBA" id="ARBA00004442"/>
    </source>
</evidence>
<evidence type="ECO:0000259" key="6">
    <source>
        <dbReference type="PROSITE" id="PS51123"/>
    </source>
</evidence>
<comment type="caution">
    <text evidence="7">The sequence shown here is derived from an EMBL/GenBank/DDBJ whole genome shotgun (WGS) entry which is preliminary data.</text>
</comment>
<protein>
    <submittedName>
        <fullName evidence="7">Cell envelope biogenesis protein OmpA</fullName>
    </submittedName>
</protein>
<dbReference type="InterPro" id="IPR006665">
    <property type="entry name" value="OmpA-like"/>
</dbReference>
<dbReference type="SUPFAM" id="SSF103088">
    <property type="entry name" value="OmpA-like"/>
    <property type="match status" value="1"/>
</dbReference>
<evidence type="ECO:0000256" key="4">
    <source>
        <dbReference type="PROSITE-ProRule" id="PRU00473"/>
    </source>
</evidence>
<comment type="subcellular location">
    <subcellularLocation>
        <location evidence="1">Cell outer membrane</location>
    </subcellularLocation>
</comment>
<evidence type="ECO:0000313" key="8">
    <source>
        <dbReference type="Proteomes" id="UP000238730"/>
    </source>
</evidence>
<dbReference type="Pfam" id="PF00691">
    <property type="entry name" value="OmpA"/>
    <property type="match status" value="1"/>
</dbReference>
<reference evidence="7 8" key="1">
    <citation type="submission" date="2016-12" db="EMBL/GenBank/DDBJ databases">
        <title>Diversity of luminous bacteria.</title>
        <authorList>
            <person name="Yoshizawa S."/>
            <person name="Kogure K."/>
        </authorList>
    </citation>
    <scope>NUCLEOTIDE SEQUENCE [LARGE SCALE GENOMIC DNA]</scope>
    <source>
        <strain evidence="7 8">LC1-200</strain>
    </source>
</reference>
<dbReference type="InterPro" id="IPR036737">
    <property type="entry name" value="OmpA-like_sf"/>
</dbReference>
<keyword evidence="5" id="KW-0732">Signal</keyword>
<keyword evidence="3" id="KW-0998">Cell outer membrane</keyword>
<organism evidence="7 8">
    <name type="scientific">Photobacterium angustum</name>
    <dbReference type="NCBI Taxonomy" id="661"/>
    <lineage>
        <taxon>Bacteria</taxon>
        <taxon>Pseudomonadati</taxon>
        <taxon>Pseudomonadota</taxon>
        <taxon>Gammaproteobacteria</taxon>
        <taxon>Vibrionales</taxon>
        <taxon>Vibrionaceae</taxon>
        <taxon>Photobacterium</taxon>
    </lineage>
</organism>
<dbReference type="InterPro" id="IPR006664">
    <property type="entry name" value="OMP_bac"/>
</dbReference>
<feature type="chain" id="PRO_5015542469" evidence="5">
    <location>
        <begin position="20"/>
        <end position="166"/>
    </location>
</feature>
<dbReference type="PANTHER" id="PTHR30329:SF21">
    <property type="entry name" value="LIPOPROTEIN YIAD-RELATED"/>
    <property type="match status" value="1"/>
</dbReference>
<sequence>MKKSLFVLCLLTLFTGCSTDTYVSQENINKFDDLTVKKFLIAELKPKTIAEDKKIYLSLISHFDFDKAVLKPEDIKELDDFIAKIQLLSGDILIAGHTDYQGSDSYNEALSLRRSHAIESYLKARIDERHYHVEVKYFGEKNPIVKGHSLKANALNRRGLVMFTEV</sequence>
<dbReference type="PROSITE" id="PS51257">
    <property type="entry name" value="PROKAR_LIPOPROTEIN"/>
    <property type="match status" value="1"/>
</dbReference>
<dbReference type="CDD" id="cd07185">
    <property type="entry name" value="OmpA_C-like"/>
    <property type="match status" value="1"/>
</dbReference>
<evidence type="ECO:0000256" key="2">
    <source>
        <dbReference type="ARBA" id="ARBA00023136"/>
    </source>
</evidence>
<evidence type="ECO:0000256" key="5">
    <source>
        <dbReference type="SAM" id="SignalP"/>
    </source>
</evidence>
<accession>A0A2S7VY12</accession>
<keyword evidence="2 4" id="KW-0472">Membrane</keyword>
<dbReference type="PANTHER" id="PTHR30329">
    <property type="entry name" value="STATOR ELEMENT OF FLAGELLAR MOTOR COMPLEX"/>
    <property type="match status" value="1"/>
</dbReference>
<evidence type="ECO:0000313" key="7">
    <source>
        <dbReference type="EMBL" id="PQJ66454.1"/>
    </source>
</evidence>
<dbReference type="RefSeq" id="WP_105059829.1">
    <property type="nucleotide sequence ID" value="NZ_MSCJ01000001.1"/>
</dbReference>
<evidence type="ECO:0000256" key="3">
    <source>
        <dbReference type="ARBA" id="ARBA00023237"/>
    </source>
</evidence>
<dbReference type="InterPro" id="IPR050330">
    <property type="entry name" value="Bact_OuterMem_StrucFunc"/>
</dbReference>
<gene>
    <name evidence="7" type="ORF">BTO08_02945</name>
</gene>
<dbReference type="GO" id="GO:0009279">
    <property type="term" value="C:cell outer membrane"/>
    <property type="evidence" value="ECO:0007669"/>
    <property type="project" value="UniProtKB-SubCell"/>
</dbReference>
<dbReference type="AlphaFoldDB" id="A0A2S7VY12"/>
<feature type="domain" description="OmpA-like" evidence="6">
    <location>
        <begin position="50"/>
        <end position="166"/>
    </location>
</feature>
<proteinExistence type="predicted"/>
<dbReference type="Proteomes" id="UP000238730">
    <property type="component" value="Unassembled WGS sequence"/>
</dbReference>
<dbReference type="PROSITE" id="PS51123">
    <property type="entry name" value="OMPA_2"/>
    <property type="match status" value="1"/>
</dbReference>
<dbReference type="Gene3D" id="3.30.1330.60">
    <property type="entry name" value="OmpA-like domain"/>
    <property type="match status" value="1"/>
</dbReference>
<feature type="signal peptide" evidence="5">
    <location>
        <begin position="1"/>
        <end position="19"/>
    </location>
</feature>